<comment type="caution">
    <text evidence="1">The sequence shown here is derived from an EMBL/GenBank/DDBJ whole genome shotgun (WGS) entry which is preliminary data.</text>
</comment>
<dbReference type="EMBL" id="FNDI01000016">
    <property type="protein sequence ID" value="SDI38505.1"/>
    <property type="molecule type" value="Genomic_DNA"/>
</dbReference>
<reference evidence="1" key="1">
    <citation type="submission" date="2016-10" db="EMBL/GenBank/DDBJ databases">
        <authorList>
            <person name="Varghese N."/>
            <person name="Submissions S."/>
        </authorList>
    </citation>
    <scope>NUCLEOTIDE SEQUENCE [LARGE SCALE GENOMIC DNA]</scope>
    <source>
        <strain evidence="1">YR281</strain>
    </source>
</reference>
<accession>A0A7Z7BA34</accession>
<dbReference type="Pfam" id="PF13365">
    <property type="entry name" value="Trypsin_2"/>
    <property type="match status" value="1"/>
</dbReference>
<dbReference type="SUPFAM" id="SSF50494">
    <property type="entry name" value="Trypsin-like serine proteases"/>
    <property type="match status" value="1"/>
</dbReference>
<keyword evidence="2" id="KW-1185">Reference proteome</keyword>
<gene>
    <name evidence="1" type="ORF">SAMN04487926_11613</name>
</gene>
<protein>
    <submittedName>
        <fullName evidence="1">Trypsin-like peptidase domain-containing protein</fullName>
    </submittedName>
</protein>
<sequence length="603" mass="66715">MANDDHPPALTFEREDIERVIRDPDTRVQAAEALEQIRVGREVAIPSPEALDASADTLHKERAHFWVMMLEDVHCLATFVAALRMRGLATEPEEFDYKQVMFDETLMPGFIHRANTFRCKVRVAGIVKGSGILVGPSSVLTAWHVIAVAAPNEVTRVQPDVDVVLPDGRTIPAIMLPGASPCADVEWPPEGGRAPTNDEEVLDRHDVALLRLKQPAGIHLTFATLATPPYAYRGPAAIVLISYPDGEWRGIEVTKLRKLRNMTARWGYDALGTSGGSSGGGCFDTSFSLAGIHQGRAEGAGRLVPLICFDSIVRKVIADDETPENLWSLDGTPESGLVVGRDTFFIGYHAAMRGPVRARGVWVRRVDLTHDMAGLPFSFEMLDKLVARRPDTRLIRVSFDALVPDLPNEIARRAADARIQVQLPEAMSGVGADQTEPEAVVADRSRRLAQSLDEKARELGILLWVFFDHPAVVFGDESRWALTAFVDQALRLERLRIMLAGYEAIQMPGDQFDTRVDAEGEGSPGLFVEYLTDVNAQDVRNLIESAAKEMHCTISTERVTEWTNEALKDLNQVNGRYDSVYRTQIASRLQPRLKQLRDEGGNE</sequence>
<dbReference type="RefSeq" id="WP_091782777.1">
    <property type="nucleotide sequence ID" value="NZ_FNDI01000016.1"/>
</dbReference>
<dbReference type="InterPro" id="IPR043504">
    <property type="entry name" value="Peptidase_S1_PA_chymotrypsin"/>
</dbReference>
<proteinExistence type="predicted"/>
<dbReference type="InterPro" id="IPR009003">
    <property type="entry name" value="Peptidase_S1_PA"/>
</dbReference>
<dbReference type="AlphaFoldDB" id="A0A7Z7BA34"/>
<organism evidence="1 2">
    <name type="scientific">Paraburkholderia steynii</name>
    <dbReference type="NCBI Taxonomy" id="1245441"/>
    <lineage>
        <taxon>Bacteria</taxon>
        <taxon>Pseudomonadati</taxon>
        <taxon>Pseudomonadota</taxon>
        <taxon>Betaproteobacteria</taxon>
        <taxon>Burkholderiales</taxon>
        <taxon>Burkholderiaceae</taxon>
        <taxon>Paraburkholderia</taxon>
    </lineage>
</organism>
<name>A0A7Z7BA34_9BURK</name>
<evidence type="ECO:0000313" key="1">
    <source>
        <dbReference type="EMBL" id="SDI38505.1"/>
    </source>
</evidence>
<dbReference type="Proteomes" id="UP000198900">
    <property type="component" value="Unassembled WGS sequence"/>
</dbReference>
<evidence type="ECO:0000313" key="2">
    <source>
        <dbReference type="Proteomes" id="UP000198900"/>
    </source>
</evidence>
<dbReference type="Gene3D" id="2.40.10.10">
    <property type="entry name" value="Trypsin-like serine proteases"/>
    <property type="match status" value="2"/>
</dbReference>